<reference evidence="1" key="1">
    <citation type="journal article" date="2023" name="Mol. Biol. Evol.">
        <title>Third-Generation Sequencing Reveals the Adaptive Role of the Epigenome in Three Deep-Sea Polychaetes.</title>
        <authorList>
            <person name="Perez M."/>
            <person name="Aroh O."/>
            <person name="Sun Y."/>
            <person name="Lan Y."/>
            <person name="Juniper S.K."/>
            <person name="Young C.R."/>
            <person name="Angers B."/>
            <person name="Qian P.Y."/>
        </authorList>
    </citation>
    <scope>NUCLEOTIDE SEQUENCE</scope>
    <source>
        <strain evidence="1">R07B-5</strain>
    </source>
</reference>
<dbReference type="Proteomes" id="UP001209878">
    <property type="component" value="Unassembled WGS sequence"/>
</dbReference>
<comment type="caution">
    <text evidence="1">The sequence shown here is derived from an EMBL/GenBank/DDBJ whole genome shotgun (WGS) entry which is preliminary data.</text>
</comment>
<dbReference type="PANTHER" id="PTHR19446">
    <property type="entry name" value="REVERSE TRANSCRIPTASES"/>
    <property type="match status" value="1"/>
</dbReference>
<organism evidence="1 2">
    <name type="scientific">Ridgeia piscesae</name>
    <name type="common">Tubeworm</name>
    <dbReference type="NCBI Taxonomy" id="27915"/>
    <lineage>
        <taxon>Eukaryota</taxon>
        <taxon>Metazoa</taxon>
        <taxon>Spiralia</taxon>
        <taxon>Lophotrochozoa</taxon>
        <taxon>Annelida</taxon>
        <taxon>Polychaeta</taxon>
        <taxon>Sedentaria</taxon>
        <taxon>Canalipalpata</taxon>
        <taxon>Sabellida</taxon>
        <taxon>Siboglinidae</taxon>
        <taxon>Ridgeia</taxon>
    </lineage>
</organism>
<dbReference type="EMBL" id="JAODUO010000136">
    <property type="protein sequence ID" value="KAK2188302.1"/>
    <property type="molecule type" value="Genomic_DNA"/>
</dbReference>
<dbReference type="AlphaFoldDB" id="A0AAD9P530"/>
<keyword evidence="2" id="KW-1185">Reference proteome</keyword>
<gene>
    <name evidence="1" type="ORF">NP493_136g01003</name>
</gene>
<sequence>MDEMARAIDGLKNSKGDGIPAEVWKYGGDNLFSRLHQLITNAWEVGSVPQAWKDASIVTIYKKGDRTDCGNYRGIYLLSIAGKIFARIFRNRLSTHITPEIVPETH</sequence>
<name>A0AAD9P530_RIDPI</name>
<evidence type="ECO:0000313" key="1">
    <source>
        <dbReference type="EMBL" id="KAK2188302.1"/>
    </source>
</evidence>
<protein>
    <recommendedName>
        <fullName evidence="3">Reverse transcriptase</fullName>
    </recommendedName>
</protein>
<evidence type="ECO:0000313" key="2">
    <source>
        <dbReference type="Proteomes" id="UP001209878"/>
    </source>
</evidence>
<accession>A0AAD9P530</accession>
<evidence type="ECO:0008006" key="3">
    <source>
        <dbReference type="Google" id="ProtNLM"/>
    </source>
</evidence>
<proteinExistence type="predicted"/>